<evidence type="ECO:0000256" key="5">
    <source>
        <dbReference type="ARBA" id="ARBA00023136"/>
    </source>
</evidence>
<dbReference type="InterPro" id="IPR012902">
    <property type="entry name" value="N_methyl_site"/>
</dbReference>
<feature type="transmembrane region" description="Helical" evidence="6">
    <location>
        <begin position="27"/>
        <end position="48"/>
    </location>
</feature>
<comment type="caution">
    <text evidence="7">The sequence shown here is derived from an EMBL/GenBank/DDBJ whole genome shotgun (WGS) entry which is preliminary data.</text>
</comment>
<dbReference type="Gene3D" id="3.30.700.10">
    <property type="entry name" value="Glycoprotein, Type 4 Pilin"/>
    <property type="match status" value="1"/>
</dbReference>
<dbReference type="Proteomes" id="UP000178348">
    <property type="component" value="Unassembled WGS sequence"/>
</dbReference>
<evidence type="ECO:0000313" key="8">
    <source>
        <dbReference type="Proteomes" id="UP000178348"/>
    </source>
</evidence>
<dbReference type="GO" id="GO:0016020">
    <property type="term" value="C:membrane"/>
    <property type="evidence" value="ECO:0007669"/>
    <property type="project" value="UniProtKB-SubCell"/>
</dbReference>
<dbReference type="PRINTS" id="PR00885">
    <property type="entry name" value="BCTERIALGSPH"/>
</dbReference>
<dbReference type="Pfam" id="PF07963">
    <property type="entry name" value="N_methyl"/>
    <property type="match status" value="1"/>
</dbReference>
<evidence type="ECO:0000256" key="6">
    <source>
        <dbReference type="SAM" id="Phobius"/>
    </source>
</evidence>
<organism evidence="7 8">
    <name type="scientific">Candidatus Liptonbacteria bacterium RIFCSPLOWO2_01_FULL_53_13</name>
    <dbReference type="NCBI Taxonomy" id="1798651"/>
    <lineage>
        <taxon>Bacteria</taxon>
        <taxon>Candidatus Liptoniibacteriota</taxon>
    </lineage>
</organism>
<dbReference type="NCBIfam" id="TIGR02532">
    <property type="entry name" value="IV_pilin_GFxxxE"/>
    <property type="match status" value="1"/>
</dbReference>
<accession>A0A1G2CLT3</accession>
<dbReference type="GO" id="GO:0015628">
    <property type="term" value="P:protein secretion by the type II secretion system"/>
    <property type="evidence" value="ECO:0007669"/>
    <property type="project" value="InterPro"/>
</dbReference>
<dbReference type="AlphaFoldDB" id="A0A1G2CLT3"/>
<dbReference type="InterPro" id="IPR045584">
    <property type="entry name" value="Pilin-like"/>
</dbReference>
<dbReference type="InterPro" id="IPR002416">
    <property type="entry name" value="T2SS_protein-GspH"/>
</dbReference>
<dbReference type="SUPFAM" id="SSF54523">
    <property type="entry name" value="Pili subunits"/>
    <property type="match status" value="1"/>
</dbReference>
<keyword evidence="2" id="KW-0488">Methylation</keyword>
<keyword evidence="3 6" id="KW-0812">Transmembrane</keyword>
<name>A0A1G2CLT3_9BACT</name>
<keyword evidence="5 6" id="KW-0472">Membrane</keyword>
<dbReference type="GO" id="GO:0015627">
    <property type="term" value="C:type II protein secretion system complex"/>
    <property type="evidence" value="ECO:0007669"/>
    <property type="project" value="InterPro"/>
</dbReference>
<evidence type="ECO:0000256" key="2">
    <source>
        <dbReference type="ARBA" id="ARBA00022481"/>
    </source>
</evidence>
<evidence type="ECO:0000256" key="4">
    <source>
        <dbReference type="ARBA" id="ARBA00022989"/>
    </source>
</evidence>
<sequence>MNMVQLKQRKVALIIHMHTMTKKGFTLIELLVVIAIVAVLSVVVILTLNPAELLRQARDANRVSDMSTLKSAISLYLADVSSPSLGSVTLCYESTAAASSTAGCGGLFSATRTATSSDSRAVDGSGWIPVNFNGISSGAPVGNLPVDPVNNASYFYAYAASSTTFEVDTKMESTRYVNGGSGDVESKDGGDKANYYEIGNAPGLAL</sequence>
<keyword evidence="4 6" id="KW-1133">Transmembrane helix</keyword>
<evidence type="ECO:0000256" key="1">
    <source>
        <dbReference type="ARBA" id="ARBA00004167"/>
    </source>
</evidence>
<evidence type="ECO:0000313" key="7">
    <source>
        <dbReference type="EMBL" id="OGZ02363.1"/>
    </source>
</evidence>
<evidence type="ECO:0000256" key="3">
    <source>
        <dbReference type="ARBA" id="ARBA00022692"/>
    </source>
</evidence>
<comment type="subcellular location">
    <subcellularLocation>
        <location evidence="1">Membrane</location>
        <topology evidence="1">Single-pass membrane protein</topology>
    </subcellularLocation>
</comment>
<gene>
    <name evidence="7" type="ORF">A2946_01310</name>
</gene>
<proteinExistence type="predicted"/>
<evidence type="ECO:0008006" key="9">
    <source>
        <dbReference type="Google" id="ProtNLM"/>
    </source>
</evidence>
<dbReference type="PROSITE" id="PS00409">
    <property type="entry name" value="PROKAR_NTER_METHYL"/>
    <property type="match status" value="1"/>
</dbReference>
<reference evidence="7 8" key="1">
    <citation type="journal article" date="2016" name="Nat. Commun.">
        <title>Thousands of microbial genomes shed light on interconnected biogeochemical processes in an aquifer system.</title>
        <authorList>
            <person name="Anantharaman K."/>
            <person name="Brown C.T."/>
            <person name="Hug L.A."/>
            <person name="Sharon I."/>
            <person name="Castelle C.J."/>
            <person name="Probst A.J."/>
            <person name="Thomas B.C."/>
            <person name="Singh A."/>
            <person name="Wilkins M.J."/>
            <person name="Karaoz U."/>
            <person name="Brodie E.L."/>
            <person name="Williams K.H."/>
            <person name="Hubbard S.S."/>
            <person name="Banfield J.F."/>
        </authorList>
    </citation>
    <scope>NUCLEOTIDE SEQUENCE [LARGE SCALE GENOMIC DNA]</scope>
</reference>
<protein>
    <recommendedName>
        <fullName evidence="9">Type II secretion system protein GspG C-terminal domain-containing protein</fullName>
    </recommendedName>
</protein>
<dbReference type="EMBL" id="MHLB01000015">
    <property type="protein sequence ID" value="OGZ02363.1"/>
    <property type="molecule type" value="Genomic_DNA"/>
</dbReference>